<feature type="transmembrane region" description="Helical" evidence="1">
    <location>
        <begin position="71"/>
        <end position="89"/>
    </location>
</feature>
<name>A0ABQ9ZTV3_9CRUS</name>
<keyword evidence="3" id="KW-1185">Reference proteome</keyword>
<dbReference type="Proteomes" id="UP001234178">
    <property type="component" value="Unassembled WGS sequence"/>
</dbReference>
<accession>A0ABQ9ZTV3</accession>
<keyword evidence="1" id="KW-0472">Membrane</keyword>
<dbReference type="EMBL" id="JAOYFB010000005">
    <property type="protein sequence ID" value="KAK4016354.1"/>
    <property type="molecule type" value="Genomic_DNA"/>
</dbReference>
<comment type="caution">
    <text evidence="2">The sequence shown here is derived from an EMBL/GenBank/DDBJ whole genome shotgun (WGS) entry which is preliminary data.</text>
</comment>
<reference evidence="2 3" key="1">
    <citation type="journal article" date="2023" name="Nucleic Acids Res.">
        <title>The hologenome of Daphnia magna reveals possible DNA methylation and microbiome-mediated evolution of the host genome.</title>
        <authorList>
            <person name="Chaturvedi A."/>
            <person name="Li X."/>
            <person name="Dhandapani V."/>
            <person name="Marshall H."/>
            <person name="Kissane S."/>
            <person name="Cuenca-Cambronero M."/>
            <person name="Asole G."/>
            <person name="Calvet F."/>
            <person name="Ruiz-Romero M."/>
            <person name="Marangio P."/>
            <person name="Guigo R."/>
            <person name="Rago D."/>
            <person name="Mirbahai L."/>
            <person name="Eastwood N."/>
            <person name="Colbourne J.K."/>
            <person name="Zhou J."/>
            <person name="Mallon E."/>
            <person name="Orsini L."/>
        </authorList>
    </citation>
    <scope>NUCLEOTIDE SEQUENCE [LARGE SCALE GENOMIC DNA]</scope>
    <source>
        <strain evidence="2">LRV0_1</strain>
    </source>
</reference>
<evidence type="ECO:0000256" key="1">
    <source>
        <dbReference type="SAM" id="Phobius"/>
    </source>
</evidence>
<protein>
    <submittedName>
        <fullName evidence="2">Uncharacterized protein</fullName>
    </submittedName>
</protein>
<proteinExistence type="predicted"/>
<keyword evidence="1" id="KW-0812">Transmembrane</keyword>
<organism evidence="2 3">
    <name type="scientific">Daphnia magna</name>
    <dbReference type="NCBI Taxonomy" id="35525"/>
    <lineage>
        <taxon>Eukaryota</taxon>
        <taxon>Metazoa</taxon>
        <taxon>Ecdysozoa</taxon>
        <taxon>Arthropoda</taxon>
        <taxon>Crustacea</taxon>
        <taxon>Branchiopoda</taxon>
        <taxon>Diplostraca</taxon>
        <taxon>Cladocera</taxon>
        <taxon>Anomopoda</taxon>
        <taxon>Daphniidae</taxon>
        <taxon>Daphnia</taxon>
    </lineage>
</organism>
<gene>
    <name evidence="2" type="ORF">OUZ56_031308</name>
</gene>
<keyword evidence="1" id="KW-1133">Transmembrane helix</keyword>
<evidence type="ECO:0000313" key="3">
    <source>
        <dbReference type="Proteomes" id="UP001234178"/>
    </source>
</evidence>
<evidence type="ECO:0000313" key="2">
    <source>
        <dbReference type="EMBL" id="KAK4016354.1"/>
    </source>
</evidence>
<sequence>MTQQLKQVANSPGKRLCQPLGQHSLLQFRLVLLLFEIVDNPSSRIRVAGIEKKTALPLGQSLGTNVSRLRIITFFVVIFPFYTACLTLIELELAVDYK</sequence>